<gene>
    <name evidence="10" type="ORF">MGAL_10B080282</name>
</gene>
<evidence type="ECO:0000256" key="6">
    <source>
        <dbReference type="ARBA" id="ARBA00023004"/>
    </source>
</evidence>
<accession>A0A8B6HHX7</accession>
<dbReference type="Gene3D" id="1.10.630.10">
    <property type="entry name" value="Cytochrome P450"/>
    <property type="match status" value="1"/>
</dbReference>
<keyword evidence="4 8" id="KW-0479">Metal-binding</keyword>
<evidence type="ECO:0000256" key="2">
    <source>
        <dbReference type="ARBA" id="ARBA00010617"/>
    </source>
</evidence>
<dbReference type="GO" id="GO:0004497">
    <property type="term" value="F:monooxygenase activity"/>
    <property type="evidence" value="ECO:0007669"/>
    <property type="project" value="UniProtKB-KW"/>
</dbReference>
<evidence type="ECO:0000256" key="5">
    <source>
        <dbReference type="ARBA" id="ARBA00023002"/>
    </source>
</evidence>
<dbReference type="PANTHER" id="PTHR24279:SF120">
    <property type="entry name" value="CYTOCHROME P450"/>
    <property type="match status" value="1"/>
</dbReference>
<keyword evidence="6 8" id="KW-0408">Iron</keyword>
<reference evidence="10" key="1">
    <citation type="submission" date="2018-11" db="EMBL/GenBank/DDBJ databases">
        <authorList>
            <person name="Alioto T."/>
            <person name="Alioto T."/>
        </authorList>
    </citation>
    <scope>NUCLEOTIDE SEQUENCE</scope>
</reference>
<keyword evidence="5 9" id="KW-0560">Oxidoreductase</keyword>
<feature type="non-terminal residue" evidence="10">
    <location>
        <position position="540"/>
    </location>
</feature>
<evidence type="ECO:0000256" key="1">
    <source>
        <dbReference type="ARBA" id="ARBA00001971"/>
    </source>
</evidence>
<sequence length="540" mass="62202">MKPQWYVITQLLDSKLFRKATILQTRSVRSIYGTCYGQYIQNIQIKTLRCASHRSSTTDAAQMGEISGQDSTEIKPFSQIPGPKGLYNIPFLGTAFHFKPFTKYVPDDLLNVLSDARDKYGDIVKMRMGKDYIVYVYHPDYAKTVFQFPYKEHLRIGLDLSETFHDRSGVPRDLGTLQGDAWAALRKPSQEKMLRPAVVANYVPLIERVTNDFVEELRKKGSVDDLLKELMNYTTESVAMLCFNRRLGYLESNSDTEIVNLITKFFIDFQTSITMPFKTYKLFRTKLYKRFEKTYLDIYRIGKKEISAQRKMLEKLQKEGDLDQYLQDEPNFIYSLLNDTRMTDEKINSVIMSLFIAGIDSTANTIAFVLINLALNPEKQDRLYQEIKETMGDENTLTKEHLAEMSYLKACVKESQRLVFPLMLGAIRYLEEDIVLAGYHIPKNTLVHPNMNSMTLDERFYPRPTEYIPERWIRDTNDDIAKGQDFPFGMMPFGFGPRGCIGQRFAETEMYIGVAKNARHVGGVLCQGSLSLFDGFSSVL</sequence>
<dbReference type="InterPro" id="IPR017972">
    <property type="entry name" value="Cyt_P450_CS"/>
</dbReference>
<keyword evidence="7 9" id="KW-0503">Monooxygenase</keyword>
<feature type="binding site" description="axial binding residue" evidence="8">
    <location>
        <position position="500"/>
    </location>
    <ligand>
        <name>heme</name>
        <dbReference type="ChEBI" id="CHEBI:30413"/>
    </ligand>
    <ligandPart>
        <name>Fe</name>
        <dbReference type="ChEBI" id="CHEBI:18248"/>
    </ligandPart>
</feature>
<evidence type="ECO:0000313" key="11">
    <source>
        <dbReference type="Proteomes" id="UP000596742"/>
    </source>
</evidence>
<dbReference type="AlphaFoldDB" id="A0A8B6HHX7"/>
<comment type="caution">
    <text evidence="10">The sequence shown here is derived from an EMBL/GenBank/DDBJ whole genome shotgun (WGS) entry which is preliminary data.</text>
</comment>
<dbReference type="PROSITE" id="PS00086">
    <property type="entry name" value="CYTOCHROME_P450"/>
    <property type="match status" value="1"/>
</dbReference>
<dbReference type="SUPFAM" id="SSF48264">
    <property type="entry name" value="Cytochrome P450"/>
    <property type="match status" value="1"/>
</dbReference>
<keyword evidence="3 8" id="KW-0349">Heme</keyword>
<dbReference type="InterPro" id="IPR002401">
    <property type="entry name" value="Cyt_P450_E_grp-I"/>
</dbReference>
<evidence type="ECO:0000256" key="9">
    <source>
        <dbReference type="RuleBase" id="RU000461"/>
    </source>
</evidence>
<evidence type="ECO:0000256" key="4">
    <source>
        <dbReference type="ARBA" id="ARBA00022723"/>
    </source>
</evidence>
<dbReference type="InterPro" id="IPR036396">
    <property type="entry name" value="Cyt_P450_sf"/>
</dbReference>
<evidence type="ECO:0000313" key="10">
    <source>
        <dbReference type="EMBL" id="VDI79332.1"/>
    </source>
</evidence>
<dbReference type="CDD" id="cd11054">
    <property type="entry name" value="CYP24A1-like"/>
    <property type="match status" value="1"/>
</dbReference>
<keyword evidence="11" id="KW-1185">Reference proteome</keyword>
<dbReference type="Proteomes" id="UP000596742">
    <property type="component" value="Unassembled WGS sequence"/>
</dbReference>
<dbReference type="OrthoDB" id="3945418at2759"/>
<dbReference type="EMBL" id="UYJE01010059">
    <property type="protein sequence ID" value="VDI79332.1"/>
    <property type="molecule type" value="Genomic_DNA"/>
</dbReference>
<proteinExistence type="inferred from homology"/>
<comment type="similarity">
    <text evidence="2 9">Belongs to the cytochrome P450 family.</text>
</comment>
<organism evidence="10 11">
    <name type="scientific">Mytilus galloprovincialis</name>
    <name type="common">Mediterranean mussel</name>
    <dbReference type="NCBI Taxonomy" id="29158"/>
    <lineage>
        <taxon>Eukaryota</taxon>
        <taxon>Metazoa</taxon>
        <taxon>Spiralia</taxon>
        <taxon>Lophotrochozoa</taxon>
        <taxon>Mollusca</taxon>
        <taxon>Bivalvia</taxon>
        <taxon>Autobranchia</taxon>
        <taxon>Pteriomorphia</taxon>
        <taxon>Mytilida</taxon>
        <taxon>Mytiloidea</taxon>
        <taxon>Mytilidae</taxon>
        <taxon>Mytilinae</taxon>
        <taxon>Mytilus</taxon>
    </lineage>
</organism>
<evidence type="ECO:0000256" key="7">
    <source>
        <dbReference type="ARBA" id="ARBA00023033"/>
    </source>
</evidence>
<dbReference type="Pfam" id="PF00067">
    <property type="entry name" value="p450"/>
    <property type="match status" value="1"/>
</dbReference>
<dbReference type="InterPro" id="IPR001128">
    <property type="entry name" value="Cyt_P450"/>
</dbReference>
<dbReference type="GO" id="GO:0005506">
    <property type="term" value="F:iron ion binding"/>
    <property type="evidence" value="ECO:0007669"/>
    <property type="project" value="InterPro"/>
</dbReference>
<evidence type="ECO:0000256" key="8">
    <source>
        <dbReference type="PIRSR" id="PIRSR602401-1"/>
    </source>
</evidence>
<comment type="cofactor">
    <cofactor evidence="1 8">
        <name>heme</name>
        <dbReference type="ChEBI" id="CHEBI:30413"/>
    </cofactor>
</comment>
<dbReference type="PRINTS" id="PR00463">
    <property type="entry name" value="EP450I"/>
</dbReference>
<dbReference type="PANTHER" id="PTHR24279">
    <property type="entry name" value="CYTOCHROME P450"/>
    <property type="match status" value="1"/>
</dbReference>
<dbReference type="GO" id="GO:0020037">
    <property type="term" value="F:heme binding"/>
    <property type="evidence" value="ECO:0007669"/>
    <property type="project" value="InterPro"/>
</dbReference>
<dbReference type="PRINTS" id="PR00385">
    <property type="entry name" value="P450"/>
</dbReference>
<protein>
    <submittedName>
        <fullName evidence="10">Uncharacterized protein</fullName>
    </submittedName>
</protein>
<dbReference type="InterPro" id="IPR050479">
    <property type="entry name" value="CYP11_CYP27_families"/>
</dbReference>
<dbReference type="GO" id="GO:0016705">
    <property type="term" value="F:oxidoreductase activity, acting on paired donors, with incorporation or reduction of molecular oxygen"/>
    <property type="evidence" value="ECO:0007669"/>
    <property type="project" value="InterPro"/>
</dbReference>
<evidence type="ECO:0000256" key="3">
    <source>
        <dbReference type="ARBA" id="ARBA00022617"/>
    </source>
</evidence>
<name>A0A8B6HHX7_MYTGA</name>